<evidence type="ECO:0000256" key="2">
    <source>
        <dbReference type="ARBA" id="ARBA00022898"/>
    </source>
</evidence>
<accession>A0ABS5PSU1</accession>
<dbReference type="Gene3D" id="3.20.20.10">
    <property type="entry name" value="Alanine racemase"/>
    <property type="match status" value="1"/>
</dbReference>
<dbReference type="SUPFAM" id="SSF51419">
    <property type="entry name" value="PLP-binding barrel"/>
    <property type="match status" value="1"/>
</dbReference>
<dbReference type="Pfam" id="PF00842">
    <property type="entry name" value="Ala_racemase_C"/>
    <property type="match status" value="1"/>
</dbReference>
<feature type="binding site" evidence="4">
    <location>
        <position position="140"/>
    </location>
    <ligand>
        <name>substrate</name>
    </ligand>
</feature>
<feature type="modified residue" description="N6-(pyridoxal phosphate)lysine" evidence="4">
    <location>
        <position position="42"/>
    </location>
</feature>
<sequence length="390" mass="43453">MMVDTIHLRKTWAEIDIAKLIKNIEEVKRLTHPGALITAVVKANGYGHGATKVAKIFLDHGADRLAVAILDEAIELRKAGYSVPILILGFTPIEQLDEVVQYDLEQTIFSFESAQLLSNLAVVQKKQVKIHLKVDTGMGRIGFEPSENTIETIKRIAALPNIIIEGIFTHFAIADSTDKSYTNAQFKLFEQFFHQLNDQGIQIPIKHCANSAAIIDLPEYHLDMVRAGIMLYSVTPTKDMLRETYLEQVMTLKTKIAHIKTVEPGESISYGRTFTAHRKTRIATLPIGYADGYPRGLSNKGSVLVKGMKAPIVGRICMDQCMIDVTDIDDVHVDEEVVLFGQQGESFIAIDELAVTLGTINHEIICGINRRIPRLYIKDGEVVDALNYLL</sequence>
<dbReference type="Pfam" id="PF01168">
    <property type="entry name" value="Ala_racemase_N"/>
    <property type="match status" value="1"/>
</dbReference>
<dbReference type="InterPro" id="IPR001608">
    <property type="entry name" value="Ala_racemase_N"/>
</dbReference>
<name>A0ABS5PSU1_9FIRM</name>
<protein>
    <recommendedName>
        <fullName evidence="4">Alanine racemase</fullName>
        <ecNumber evidence="4">5.1.1.1</ecNumber>
    </recommendedName>
</protein>
<feature type="binding site" evidence="4">
    <location>
        <position position="318"/>
    </location>
    <ligand>
        <name>substrate</name>
    </ligand>
</feature>
<dbReference type="InterPro" id="IPR009006">
    <property type="entry name" value="Ala_racemase/Decarboxylase_C"/>
</dbReference>
<evidence type="ECO:0000313" key="6">
    <source>
        <dbReference type="EMBL" id="MBS7527982.1"/>
    </source>
</evidence>
<gene>
    <name evidence="6" type="primary">alr</name>
    <name evidence="6" type="ORF">KHM83_14955</name>
</gene>
<keyword evidence="3 4" id="KW-0413">Isomerase</keyword>
<dbReference type="PRINTS" id="PR00992">
    <property type="entry name" value="ALARACEMASE"/>
</dbReference>
<dbReference type="EC" id="5.1.1.1" evidence="4"/>
<feature type="domain" description="Alanine racemase C-terminal" evidence="5">
    <location>
        <begin position="249"/>
        <end position="377"/>
    </location>
</feature>
<comment type="function">
    <text evidence="4">Catalyzes the interconversion of L-alanine and D-alanine. May also act on other amino acids.</text>
</comment>
<keyword evidence="7" id="KW-1185">Reference proteome</keyword>
<dbReference type="PROSITE" id="PS00395">
    <property type="entry name" value="ALANINE_RACEMASE"/>
    <property type="match status" value="1"/>
</dbReference>
<comment type="catalytic activity">
    <reaction evidence="4">
        <text>L-alanine = D-alanine</text>
        <dbReference type="Rhea" id="RHEA:20249"/>
        <dbReference type="ChEBI" id="CHEBI:57416"/>
        <dbReference type="ChEBI" id="CHEBI:57972"/>
        <dbReference type="EC" id="5.1.1.1"/>
    </reaction>
</comment>
<keyword evidence="2 4" id="KW-0663">Pyridoxal phosphate</keyword>
<comment type="pathway">
    <text evidence="4">Amino-acid biosynthesis; D-alanine biosynthesis; D-alanine from L-alanine: step 1/1.</text>
</comment>
<dbReference type="InterPro" id="IPR000821">
    <property type="entry name" value="Ala_racemase"/>
</dbReference>
<dbReference type="HAMAP" id="MF_01201">
    <property type="entry name" value="Ala_racemase"/>
    <property type="match status" value="1"/>
</dbReference>
<dbReference type="CDD" id="cd00430">
    <property type="entry name" value="PLPDE_III_AR"/>
    <property type="match status" value="1"/>
</dbReference>
<dbReference type="PANTHER" id="PTHR30511:SF0">
    <property type="entry name" value="ALANINE RACEMASE, CATABOLIC-RELATED"/>
    <property type="match status" value="1"/>
</dbReference>
<comment type="caution">
    <text evidence="6">The sequence shown here is derived from an EMBL/GenBank/DDBJ whole genome shotgun (WGS) entry which is preliminary data.</text>
</comment>
<dbReference type="Gene3D" id="2.40.37.10">
    <property type="entry name" value="Lyase, Ornithine Decarboxylase, Chain A, domain 1"/>
    <property type="match status" value="1"/>
</dbReference>
<dbReference type="GO" id="GO:0008784">
    <property type="term" value="F:alanine racemase activity"/>
    <property type="evidence" value="ECO:0007669"/>
    <property type="project" value="UniProtKB-EC"/>
</dbReference>
<evidence type="ECO:0000256" key="3">
    <source>
        <dbReference type="ARBA" id="ARBA00023235"/>
    </source>
</evidence>
<dbReference type="SUPFAM" id="SSF50621">
    <property type="entry name" value="Alanine racemase C-terminal domain-like"/>
    <property type="match status" value="1"/>
</dbReference>
<dbReference type="NCBIfam" id="TIGR00492">
    <property type="entry name" value="alr"/>
    <property type="match status" value="1"/>
</dbReference>
<evidence type="ECO:0000313" key="7">
    <source>
        <dbReference type="Proteomes" id="UP000746471"/>
    </source>
</evidence>
<dbReference type="EMBL" id="JAHBCL010000029">
    <property type="protein sequence ID" value="MBS7527982.1"/>
    <property type="molecule type" value="Genomic_DNA"/>
</dbReference>
<feature type="active site" description="Proton acceptor; specific for L-alanine" evidence="4">
    <location>
        <position position="270"/>
    </location>
</feature>
<dbReference type="Proteomes" id="UP000746471">
    <property type="component" value="Unassembled WGS sequence"/>
</dbReference>
<dbReference type="RefSeq" id="WP_213237844.1">
    <property type="nucleotide sequence ID" value="NZ_JAHBCL010000029.1"/>
</dbReference>
<organism evidence="6 7">
    <name type="scientific">Fusibacter paucivorans</name>
    <dbReference type="NCBI Taxonomy" id="76009"/>
    <lineage>
        <taxon>Bacteria</taxon>
        <taxon>Bacillati</taxon>
        <taxon>Bacillota</taxon>
        <taxon>Clostridia</taxon>
        <taxon>Eubacteriales</taxon>
        <taxon>Eubacteriales Family XII. Incertae Sedis</taxon>
        <taxon>Fusibacter</taxon>
    </lineage>
</organism>
<dbReference type="SMART" id="SM01005">
    <property type="entry name" value="Ala_racemase_C"/>
    <property type="match status" value="1"/>
</dbReference>
<comment type="similarity">
    <text evidence="4">Belongs to the alanine racemase family.</text>
</comment>
<dbReference type="InterPro" id="IPR020622">
    <property type="entry name" value="Ala_racemase_pyridoxalP-BS"/>
</dbReference>
<evidence type="ECO:0000259" key="5">
    <source>
        <dbReference type="SMART" id="SM01005"/>
    </source>
</evidence>
<dbReference type="InterPro" id="IPR029066">
    <property type="entry name" value="PLP-binding_barrel"/>
</dbReference>
<comment type="cofactor">
    <cofactor evidence="1 4">
        <name>pyridoxal 5'-phosphate</name>
        <dbReference type="ChEBI" id="CHEBI:597326"/>
    </cofactor>
</comment>
<feature type="active site" description="Proton acceptor; specific for D-alanine" evidence="4">
    <location>
        <position position="42"/>
    </location>
</feature>
<dbReference type="InterPro" id="IPR011079">
    <property type="entry name" value="Ala_racemase_C"/>
</dbReference>
<dbReference type="PANTHER" id="PTHR30511">
    <property type="entry name" value="ALANINE RACEMASE"/>
    <property type="match status" value="1"/>
</dbReference>
<evidence type="ECO:0000256" key="4">
    <source>
        <dbReference type="HAMAP-Rule" id="MF_01201"/>
    </source>
</evidence>
<reference evidence="6 7" key="1">
    <citation type="submission" date="2021-05" db="EMBL/GenBank/DDBJ databases">
        <title>Fusibacter ferrireducens sp. nov., an anaerobic, sulfur- and Fe-reducing bacterium isolated from the mangrove sediment.</title>
        <authorList>
            <person name="Qiu D."/>
        </authorList>
    </citation>
    <scope>NUCLEOTIDE SEQUENCE [LARGE SCALE GENOMIC DNA]</scope>
    <source>
        <strain evidence="6 7">DSM 12116</strain>
    </source>
</reference>
<evidence type="ECO:0000256" key="1">
    <source>
        <dbReference type="ARBA" id="ARBA00001933"/>
    </source>
</evidence>
<proteinExistence type="inferred from homology"/>